<keyword evidence="6 7" id="KW-0472">Membrane</keyword>
<comment type="function">
    <text evidence="1 7">Required for growth under high-pressure and low-temperature conditions.</text>
</comment>
<keyword evidence="4 7" id="KW-0812">Transmembrane</keyword>
<proteinExistence type="inferred from homology"/>
<evidence type="ECO:0000256" key="3">
    <source>
        <dbReference type="ARBA" id="ARBA00021353"/>
    </source>
</evidence>
<evidence type="ECO:0000256" key="2">
    <source>
        <dbReference type="ARBA" id="ARBA00005550"/>
    </source>
</evidence>
<feature type="transmembrane region" description="Helical" evidence="7">
    <location>
        <begin position="47"/>
        <end position="66"/>
    </location>
</feature>
<dbReference type="STRING" id="404692.A0A0J7AW14"/>
<feature type="region of interest" description="Disordered" evidence="8">
    <location>
        <begin position="111"/>
        <end position="134"/>
    </location>
</feature>
<keyword evidence="5 7" id="KW-1133">Transmembrane helix</keyword>
<dbReference type="GO" id="GO:0016020">
    <property type="term" value="C:membrane"/>
    <property type="evidence" value="ECO:0007669"/>
    <property type="project" value="UniProtKB-SubCell"/>
</dbReference>
<evidence type="ECO:0000256" key="4">
    <source>
        <dbReference type="ARBA" id="ARBA00022692"/>
    </source>
</evidence>
<evidence type="ECO:0000256" key="5">
    <source>
        <dbReference type="ARBA" id="ARBA00022989"/>
    </source>
</evidence>
<comment type="subcellular location">
    <subcellularLocation>
        <location evidence="7">Membrane</location>
        <topology evidence="7">Multi-pass membrane protein</topology>
    </subcellularLocation>
</comment>
<evidence type="ECO:0000313" key="10">
    <source>
        <dbReference type="Proteomes" id="UP000054565"/>
    </source>
</evidence>
<evidence type="ECO:0000256" key="1">
    <source>
        <dbReference type="ARBA" id="ARBA00002489"/>
    </source>
</evidence>
<evidence type="ECO:0000256" key="7">
    <source>
        <dbReference type="RuleBase" id="RU367100"/>
    </source>
</evidence>
<dbReference type="InterPro" id="IPR038869">
    <property type="entry name" value="DLT1"/>
</dbReference>
<comment type="similarity">
    <text evidence="2 7">Belongs to the DLT1 family.</text>
</comment>
<organism evidence="9 10">
    <name type="scientific">Coccidioides immitis RMSCC 2394</name>
    <dbReference type="NCBI Taxonomy" id="404692"/>
    <lineage>
        <taxon>Eukaryota</taxon>
        <taxon>Fungi</taxon>
        <taxon>Dikarya</taxon>
        <taxon>Ascomycota</taxon>
        <taxon>Pezizomycotina</taxon>
        <taxon>Eurotiomycetes</taxon>
        <taxon>Eurotiomycetidae</taxon>
        <taxon>Onygenales</taxon>
        <taxon>Onygenaceae</taxon>
        <taxon>Coccidioides</taxon>
    </lineage>
</organism>
<dbReference type="Proteomes" id="UP000054565">
    <property type="component" value="Unassembled WGS sequence"/>
</dbReference>
<feature type="compositionally biased region" description="Polar residues" evidence="8">
    <location>
        <begin position="122"/>
        <end position="132"/>
    </location>
</feature>
<dbReference type="AlphaFoldDB" id="A0A0J7AW14"/>
<name>A0A0J7AW14_COCIT</name>
<evidence type="ECO:0000256" key="6">
    <source>
        <dbReference type="ARBA" id="ARBA00023136"/>
    </source>
</evidence>
<accession>A0A0J7AW14</accession>
<dbReference type="PANTHER" id="PTHR40021:SF1">
    <property type="entry name" value="DEFECT AT LOW TEMPERATURE PROTEIN 1"/>
    <property type="match status" value="1"/>
</dbReference>
<gene>
    <name evidence="7" type="primary">DLT1</name>
    <name evidence="9" type="ORF">CIRG_01682</name>
</gene>
<evidence type="ECO:0000256" key="8">
    <source>
        <dbReference type="SAM" id="MobiDB-lite"/>
    </source>
</evidence>
<sequence>MTGKSTVYRFFYTTSFTILSVILFVLTLLTPGDIIYQSYTSHQIRNIFAITSVYIFTLLLVILIYASRIFTNRSIIAGIPKAWIPVEKPDVKKSVRRLVVEGLTRSAIIAQQARPRDRSGEDNSLSDQSLTISVDGPPPWGVVAHPGWTAPDCEDLPGQEFEPVIKELPHLIEAKAVSLAPTDPRFLPLEHGRSLDYSNAHENVEHTPDGRIVKILQRPLSMCLRDYMNHLDELGLINPPHLGDSFLKLYEKSRFSSHPLTETEFRAMMGTFAEILRGMTMLNPEIVASARMEGCSDDMASFSGRSGSNTGSSLSFASVRRTVSGPYRFPSFSSSGKASFRLRGGFDRQSFRSQSRTPSTKSI</sequence>
<feature type="transmembrane region" description="Helical" evidence="7">
    <location>
        <begin position="7"/>
        <end position="27"/>
    </location>
</feature>
<dbReference type="OrthoDB" id="4096362at2759"/>
<evidence type="ECO:0000313" key="9">
    <source>
        <dbReference type="EMBL" id="KMP01542.1"/>
    </source>
</evidence>
<dbReference type="PANTHER" id="PTHR40021">
    <property type="entry name" value="DEFECT AT LOW TEMPERATURE PROTEIN 1"/>
    <property type="match status" value="1"/>
</dbReference>
<dbReference type="EMBL" id="DS028093">
    <property type="protein sequence ID" value="KMP01542.1"/>
    <property type="molecule type" value="Genomic_DNA"/>
</dbReference>
<protein>
    <recommendedName>
        <fullName evidence="3 7">Defect at low temperature protein 1</fullName>
    </recommendedName>
</protein>
<reference evidence="10" key="1">
    <citation type="journal article" date="2010" name="Genome Res.">
        <title>Population genomic sequencing of Coccidioides fungi reveals recent hybridization and transposon control.</title>
        <authorList>
            <person name="Neafsey D.E."/>
            <person name="Barker B.M."/>
            <person name="Sharpton T.J."/>
            <person name="Stajich J.E."/>
            <person name="Park D.J."/>
            <person name="Whiston E."/>
            <person name="Hung C.-Y."/>
            <person name="McMahan C."/>
            <person name="White J."/>
            <person name="Sykes S."/>
            <person name="Heiman D."/>
            <person name="Young S."/>
            <person name="Zeng Q."/>
            <person name="Abouelleil A."/>
            <person name="Aftuck L."/>
            <person name="Bessette D."/>
            <person name="Brown A."/>
            <person name="FitzGerald M."/>
            <person name="Lui A."/>
            <person name="Macdonald J.P."/>
            <person name="Priest M."/>
            <person name="Orbach M.J."/>
            <person name="Galgiani J.N."/>
            <person name="Kirkland T.N."/>
            <person name="Cole G.T."/>
            <person name="Birren B.W."/>
            <person name="Henn M.R."/>
            <person name="Taylor J.W."/>
            <person name="Rounsley S.D."/>
        </authorList>
    </citation>
    <scope>NUCLEOTIDE SEQUENCE [LARGE SCALE GENOMIC DNA]</scope>
    <source>
        <strain evidence="10">RMSCC 2394</strain>
    </source>
</reference>